<dbReference type="PANTHER" id="PTHR23513:SF9">
    <property type="entry name" value="ENTEROBACTIN EXPORTER ENTS"/>
    <property type="match status" value="1"/>
</dbReference>
<feature type="transmembrane region" description="Helical" evidence="7">
    <location>
        <begin position="304"/>
        <end position="324"/>
    </location>
</feature>
<dbReference type="GO" id="GO:0005886">
    <property type="term" value="C:plasma membrane"/>
    <property type="evidence" value="ECO:0007669"/>
    <property type="project" value="UniProtKB-SubCell"/>
</dbReference>
<organism evidence="8 9">
    <name type="scientific">Candidatus Devosia phytovorans</name>
    <dbReference type="NCBI Taxonomy" id="3121372"/>
    <lineage>
        <taxon>Bacteria</taxon>
        <taxon>Pseudomonadati</taxon>
        <taxon>Pseudomonadota</taxon>
        <taxon>Alphaproteobacteria</taxon>
        <taxon>Hyphomicrobiales</taxon>
        <taxon>Devosiaceae</taxon>
        <taxon>Devosia</taxon>
    </lineage>
</organism>
<keyword evidence="3" id="KW-1003">Cell membrane</keyword>
<comment type="subcellular location">
    <subcellularLocation>
        <location evidence="1">Cell membrane</location>
        <topology evidence="1">Multi-pass membrane protein</topology>
    </subcellularLocation>
</comment>
<feature type="transmembrane region" description="Helical" evidence="7">
    <location>
        <begin position="97"/>
        <end position="119"/>
    </location>
</feature>
<evidence type="ECO:0000256" key="2">
    <source>
        <dbReference type="ARBA" id="ARBA00022448"/>
    </source>
</evidence>
<keyword evidence="4 7" id="KW-0812">Transmembrane</keyword>
<dbReference type="Gene3D" id="1.20.1250.20">
    <property type="entry name" value="MFS general substrate transporter like domains"/>
    <property type="match status" value="1"/>
</dbReference>
<evidence type="ECO:0000256" key="6">
    <source>
        <dbReference type="ARBA" id="ARBA00023136"/>
    </source>
</evidence>
<feature type="transmembrane region" description="Helical" evidence="7">
    <location>
        <begin position="169"/>
        <end position="191"/>
    </location>
</feature>
<protein>
    <submittedName>
        <fullName evidence="8">MFS transporter</fullName>
    </submittedName>
</protein>
<feature type="transmembrane region" description="Helical" evidence="7">
    <location>
        <begin position="367"/>
        <end position="389"/>
    </location>
</feature>
<evidence type="ECO:0000256" key="3">
    <source>
        <dbReference type="ARBA" id="ARBA00022475"/>
    </source>
</evidence>
<feature type="transmembrane region" description="Helical" evidence="7">
    <location>
        <begin position="64"/>
        <end position="85"/>
    </location>
</feature>
<feature type="transmembrane region" description="Helical" evidence="7">
    <location>
        <begin position="33"/>
        <end position="58"/>
    </location>
</feature>
<evidence type="ECO:0000256" key="4">
    <source>
        <dbReference type="ARBA" id="ARBA00022692"/>
    </source>
</evidence>
<feature type="transmembrane region" description="Helical" evidence="7">
    <location>
        <begin position="395"/>
        <end position="415"/>
    </location>
</feature>
<keyword evidence="5 7" id="KW-1133">Transmembrane helix</keyword>
<sequence length="425" mass="45108">MSAAVLPPLSSSDDILHAPVVHADPGPGWQLRYWLIFGGQASSMIGSALTQFVLLWWITDTTGSISALATAGLVALLPQALLGPLGGTFADRYNRRLIMIIADVISALCMSVLIALFLTDSVELWHLYVMMAIRSSMQAFQGPASAASTAMLVPQSFLPRAAGLNQTLIGIMTVAAAPLGALAISIMPLGWALSIDVFTALLGIVPLLIFHIPQVFLAKDQRPGIWQEFREGASVVWHNGGLRRIYGLLTVVVMVIMPAFTLVPLLVKEHFHGAAPQVALIEGFSGAGMIAGGLLVAAIAPKKLVLWIVLGFGISSLTLAFTALVPGELFWAAVFWWAVSSITYIMGNAPLMTLIQTRVPNHLQGRVLSLLTTIMALAAPIGLAIATPLGEIIGVRWLFVVMGLASGVICLLGLLSPTIRAMDKA</sequence>
<dbReference type="EMBL" id="CP119312">
    <property type="protein sequence ID" value="WEK03053.1"/>
    <property type="molecule type" value="Genomic_DNA"/>
</dbReference>
<reference evidence="8" key="1">
    <citation type="submission" date="2023-03" db="EMBL/GenBank/DDBJ databases">
        <title>Andean soil-derived lignocellulolytic bacterial consortium as a source of novel taxa and putative plastic-active enzymes.</title>
        <authorList>
            <person name="Diaz-Garcia L."/>
            <person name="Chuvochina M."/>
            <person name="Feuerriegel G."/>
            <person name="Bunk B."/>
            <person name="Sproer C."/>
            <person name="Streit W.R."/>
            <person name="Rodriguez L.M."/>
            <person name="Overmann J."/>
            <person name="Jimenez D.J."/>
        </authorList>
    </citation>
    <scope>NUCLEOTIDE SEQUENCE</scope>
    <source>
        <strain evidence="8">MAG 4196</strain>
    </source>
</reference>
<feature type="transmembrane region" description="Helical" evidence="7">
    <location>
        <begin position="245"/>
        <end position="267"/>
    </location>
</feature>
<dbReference type="InterPro" id="IPR036259">
    <property type="entry name" value="MFS_trans_sf"/>
</dbReference>
<evidence type="ECO:0000313" key="9">
    <source>
        <dbReference type="Proteomes" id="UP001217476"/>
    </source>
</evidence>
<dbReference type="AlphaFoldDB" id="A0AAJ6B020"/>
<gene>
    <name evidence="8" type="ORF">P0Y65_12655</name>
</gene>
<dbReference type="GO" id="GO:0022857">
    <property type="term" value="F:transmembrane transporter activity"/>
    <property type="evidence" value="ECO:0007669"/>
    <property type="project" value="InterPro"/>
</dbReference>
<evidence type="ECO:0000256" key="7">
    <source>
        <dbReference type="SAM" id="Phobius"/>
    </source>
</evidence>
<dbReference type="Proteomes" id="UP001217476">
    <property type="component" value="Chromosome"/>
</dbReference>
<evidence type="ECO:0000256" key="5">
    <source>
        <dbReference type="ARBA" id="ARBA00022989"/>
    </source>
</evidence>
<keyword evidence="6 7" id="KW-0472">Membrane</keyword>
<name>A0AAJ6B020_9HYPH</name>
<evidence type="ECO:0000256" key="1">
    <source>
        <dbReference type="ARBA" id="ARBA00004651"/>
    </source>
</evidence>
<dbReference type="PANTHER" id="PTHR23513">
    <property type="entry name" value="INTEGRAL MEMBRANE EFFLUX PROTEIN-RELATED"/>
    <property type="match status" value="1"/>
</dbReference>
<keyword evidence="2" id="KW-0813">Transport</keyword>
<dbReference type="InterPro" id="IPR011701">
    <property type="entry name" value="MFS"/>
</dbReference>
<evidence type="ECO:0000313" key="8">
    <source>
        <dbReference type="EMBL" id="WEK03053.1"/>
    </source>
</evidence>
<dbReference type="SUPFAM" id="SSF103473">
    <property type="entry name" value="MFS general substrate transporter"/>
    <property type="match status" value="1"/>
</dbReference>
<dbReference type="Pfam" id="PF07690">
    <property type="entry name" value="MFS_1"/>
    <property type="match status" value="1"/>
</dbReference>
<feature type="transmembrane region" description="Helical" evidence="7">
    <location>
        <begin position="279"/>
        <end position="297"/>
    </location>
</feature>
<proteinExistence type="predicted"/>
<feature type="transmembrane region" description="Helical" evidence="7">
    <location>
        <begin position="197"/>
        <end position="217"/>
    </location>
</feature>
<feature type="transmembrane region" description="Helical" evidence="7">
    <location>
        <begin position="330"/>
        <end position="355"/>
    </location>
</feature>
<accession>A0AAJ6B020</accession>
<dbReference type="CDD" id="cd06173">
    <property type="entry name" value="MFS_MefA_like"/>
    <property type="match status" value="1"/>
</dbReference>